<feature type="compositionally biased region" description="Basic residues" evidence="1">
    <location>
        <begin position="720"/>
        <end position="730"/>
    </location>
</feature>
<feature type="compositionally biased region" description="Basic and acidic residues" evidence="1">
    <location>
        <begin position="657"/>
        <end position="667"/>
    </location>
</feature>
<dbReference type="Proteomes" id="UP000799640">
    <property type="component" value="Unassembled WGS sequence"/>
</dbReference>
<dbReference type="AlphaFoldDB" id="A0A6G1HJL9"/>
<dbReference type="EMBL" id="ML996708">
    <property type="protein sequence ID" value="KAF2396258.1"/>
    <property type="molecule type" value="Genomic_DNA"/>
</dbReference>
<protein>
    <recommendedName>
        <fullName evidence="4">Altered inheritance of mitochondria protein 21</fullName>
    </recommendedName>
</protein>
<feature type="compositionally biased region" description="Basic and acidic residues" evidence="1">
    <location>
        <begin position="592"/>
        <end position="605"/>
    </location>
</feature>
<proteinExistence type="predicted"/>
<evidence type="ECO:0000313" key="3">
    <source>
        <dbReference type="Proteomes" id="UP000799640"/>
    </source>
</evidence>
<feature type="compositionally biased region" description="Polar residues" evidence="1">
    <location>
        <begin position="436"/>
        <end position="446"/>
    </location>
</feature>
<name>A0A6G1HJL9_9PEZI</name>
<feature type="compositionally biased region" description="Basic and acidic residues" evidence="1">
    <location>
        <begin position="456"/>
        <end position="472"/>
    </location>
</feature>
<feature type="region of interest" description="Disordered" evidence="1">
    <location>
        <begin position="827"/>
        <end position="850"/>
    </location>
</feature>
<feature type="compositionally biased region" description="Basic and acidic residues" evidence="1">
    <location>
        <begin position="421"/>
        <end position="435"/>
    </location>
</feature>
<keyword evidence="3" id="KW-1185">Reference proteome</keyword>
<evidence type="ECO:0000313" key="2">
    <source>
        <dbReference type="EMBL" id="KAF2396258.1"/>
    </source>
</evidence>
<reference evidence="2" key="1">
    <citation type="journal article" date="2020" name="Stud. Mycol.">
        <title>101 Dothideomycetes genomes: a test case for predicting lifestyles and emergence of pathogens.</title>
        <authorList>
            <person name="Haridas S."/>
            <person name="Albert R."/>
            <person name="Binder M."/>
            <person name="Bloem J."/>
            <person name="Labutti K."/>
            <person name="Salamov A."/>
            <person name="Andreopoulos B."/>
            <person name="Baker S."/>
            <person name="Barry K."/>
            <person name="Bills G."/>
            <person name="Bluhm B."/>
            <person name="Cannon C."/>
            <person name="Castanera R."/>
            <person name="Culley D."/>
            <person name="Daum C."/>
            <person name="Ezra D."/>
            <person name="Gonzalez J."/>
            <person name="Henrissat B."/>
            <person name="Kuo A."/>
            <person name="Liang C."/>
            <person name="Lipzen A."/>
            <person name="Lutzoni F."/>
            <person name="Magnuson J."/>
            <person name="Mondo S."/>
            <person name="Nolan M."/>
            <person name="Ohm R."/>
            <person name="Pangilinan J."/>
            <person name="Park H.-J."/>
            <person name="Ramirez L."/>
            <person name="Alfaro M."/>
            <person name="Sun H."/>
            <person name="Tritt A."/>
            <person name="Yoshinaga Y."/>
            <person name="Zwiers L.-H."/>
            <person name="Turgeon B."/>
            <person name="Goodwin S."/>
            <person name="Spatafora J."/>
            <person name="Crous P."/>
            <person name="Grigoriev I."/>
        </authorList>
    </citation>
    <scope>NUCLEOTIDE SEQUENCE</scope>
    <source>
        <strain evidence="2">CBS 262.69</strain>
    </source>
</reference>
<feature type="compositionally biased region" description="Basic and acidic residues" evidence="1">
    <location>
        <begin position="536"/>
        <end position="584"/>
    </location>
</feature>
<feature type="compositionally biased region" description="Basic and acidic residues" evidence="1">
    <location>
        <begin position="494"/>
        <end position="515"/>
    </location>
</feature>
<evidence type="ECO:0000256" key="1">
    <source>
        <dbReference type="SAM" id="MobiDB-lite"/>
    </source>
</evidence>
<sequence length="850" mass="92112">MAAPEIPQRPVRSQNTQNSPAEMPRVPPRPKRNVERSISPNRDSFARSPLNDPSFIPKSRNSGGSSLHEVTSNDLPPRPPSVSLPSVGQEGTEYAYVHHEEAPSEHTKAVAGDLPLHAPKASLPVAAAKSRIATVTRTDSTQAAAAGIGKPTTEVAEIGHSLARSTSSQPSRPSSLYRVDTHENEQGIPEIGLQVPMYPNAGDVQAPTPSPSAQSFMPISGTASPRHHTRTRSGREVFAGPPGSYGMHGHGVIKRDPLEAAWYSRHPEAKARESAGEYGPAISDRQSYALSSDQLNKLVRERTMRGIDTHEAVGTPDEQIGYLAAEDFAHRLATPGQHRAASVSDSSLVRVVTPEDEDENVIHVDPPSWNRAESAAGDEGSIRYSLEEESEQPILAADEIAYRPEAQFLQPAVEPPIDPDSDQRRSSIHFDDSFRSSKPPSRSNSVHALPSLARFPTHEDEGTPLDDVKEYEPLFPDDVAERNTRSAPPAASQKSEKLRRPDLHPRHHFPSRDVWEDVPDSLLYETTVATPQFPDDSLRAAEHEPKEIFDDVEGEKESSKAKESEEKPDLKRGFNKELAAETRRPNLRHRFPSRDVWEDTPDAHMHTTTVDGAGTETAEDDKHAVAETNAGLASAPPHVPARPARRSKQAPTTSTSEKTEEKTEEKPSVVSAAAGKLASVKGDFLSALNSRLAVGPKPLEKKEEPEAPKEETPLGDARKGRARGPARRKPAASPAAAAVTEEEEKEGPQFVITGSLGGWEVLGDEVRVVGKGTQAEEKGEANEAAVEKNAGLPAVVQPEADADAGLDARADAETIKKDAMEIETRAGEEAMAERKEEAKEVVENHEVQVA</sequence>
<feature type="compositionally biased region" description="Polar residues" evidence="1">
    <location>
        <begin position="59"/>
        <end position="74"/>
    </location>
</feature>
<feature type="compositionally biased region" description="Polar residues" evidence="1">
    <location>
        <begin position="11"/>
        <end position="20"/>
    </location>
</feature>
<organism evidence="2 3">
    <name type="scientific">Trichodelitschia bisporula</name>
    <dbReference type="NCBI Taxonomy" id="703511"/>
    <lineage>
        <taxon>Eukaryota</taxon>
        <taxon>Fungi</taxon>
        <taxon>Dikarya</taxon>
        <taxon>Ascomycota</taxon>
        <taxon>Pezizomycotina</taxon>
        <taxon>Dothideomycetes</taxon>
        <taxon>Dothideomycetes incertae sedis</taxon>
        <taxon>Phaeotrichales</taxon>
        <taxon>Phaeotrichaceae</taxon>
        <taxon>Trichodelitschia</taxon>
    </lineage>
</organism>
<dbReference type="OrthoDB" id="5386574at2759"/>
<feature type="compositionally biased region" description="Basic and acidic residues" evidence="1">
    <location>
        <begin position="698"/>
        <end position="719"/>
    </location>
</feature>
<feature type="region of interest" description="Disordered" evidence="1">
    <location>
        <begin position="773"/>
        <end position="812"/>
    </location>
</feature>
<accession>A0A6G1HJL9</accession>
<feature type="region of interest" description="Disordered" evidence="1">
    <location>
        <begin position="1"/>
        <end position="94"/>
    </location>
</feature>
<evidence type="ECO:0008006" key="4">
    <source>
        <dbReference type="Google" id="ProtNLM"/>
    </source>
</evidence>
<dbReference type="InterPro" id="IPR021582">
    <property type="entry name" value="Aim21"/>
</dbReference>
<feature type="region of interest" description="Disordered" evidence="1">
    <location>
        <begin position="692"/>
        <end position="752"/>
    </location>
</feature>
<gene>
    <name evidence="2" type="ORF">EJ06DRAFT_250755</name>
</gene>
<feature type="region of interest" description="Disordered" evidence="1">
    <location>
        <begin position="412"/>
        <end position="670"/>
    </location>
</feature>
<dbReference type="Pfam" id="PF11489">
    <property type="entry name" value="Aim21"/>
    <property type="match status" value="1"/>
</dbReference>